<sequence>MDQAKTLAKALLKNSNNPTLAWQLFKRSVPTPSSSDHFRQSIPLITRMLLRAKMFTEIDTLHRILLSQPFETYHQSLLTVVHILAKSGHLDKAVSQFQSFRTQYPDKPPSIGLYNSLIESSLRGNSAVYISWLYEDLIFAGRCSRNLLLQSFD</sequence>
<reference evidence="1 2" key="1">
    <citation type="submission" date="2024-02" db="EMBL/GenBank/DDBJ databases">
        <authorList>
            <person name="Vignale AGUSTIN F."/>
            <person name="Sosa J E."/>
            <person name="Modenutti C."/>
        </authorList>
    </citation>
    <scope>NUCLEOTIDE SEQUENCE [LARGE SCALE GENOMIC DNA]</scope>
</reference>
<accession>A0ABC8V2G3</accession>
<name>A0ABC8V2G3_9AQUA</name>
<comment type="caution">
    <text evidence="1">The sequence shown here is derived from an EMBL/GenBank/DDBJ whole genome shotgun (WGS) entry which is preliminary data.</text>
</comment>
<evidence type="ECO:0000313" key="2">
    <source>
        <dbReference type="Proteomes" id="UP001642360"/>
    </source>
</evidence>
<keyword evidence="2" id="KW-1185">Reference proteome</keyword>
<dbReference type="Proteomes" id="UP001642360">
    <property type="component" value="Unassembled WGS sequence"/>
</dbReference>
<dbReference type="AlphaFoldDB" id="A0ABC8V2G3"/>
<protein>
    <recommendedName>
        <fullName evidence="3">Pentatricopeptide repeat-containing protein</fullName>
    </recommendedName>
</protein>
<organism evidence="1 2">
    <name type="scientific">Ilex paraguariensis</name>
    <name type="common">yerba mate</name>
    <dbReference type="NCBI Taxonomy" id="185542"/>
    <lineage>
        <taxon>Eukaryota</taxon>
        <taxon>Viridiplantae</taxon>
        <taxon>Streptophyta</taxon>
        <taxon>Embryophyta</taxon>
        <taxon>Tracheophyta</taxon>
        <taxon>Spermatophyta</taxon>
        <taxon>Magnoliopsida</taxon>
        <taxon>eudicotyledons</taxon>
        <taxon>Gunneridae</taxon>
        <taxon>Pentapetalae</taxon>
        <taxon>asterids</taxon>
        <taxon>campanulids</taxon>
        <taxon>Aquifoliales</taxon>
        <taxon>Aquifoliaceae</taxon>
        <taxon>Ilex</taxon>
    </lineage>
</organism>
<feature type="non-terminal residue" evidence="1">
    <location>
        <position position="153"/>
    </location>
</feature>
<dbReference type="EMBL" id="CAUOFW020009978">
    <property type="protein sequence ID" value="CAK9187449.1"/>
    <property type="molecule type" value="Genomic_DNA"/>
</dbReference>
<evidence type="ECO:0008006" key="3">
    <source>
        <dbReference type="Google" id="ProtNLM"/>
    </source>
</evidence>
<proteinExistence type="predicted"/>
<evidence type="ECO:0000313" key="1">
    <source>
        <dbReference type="EMBL" id="CAK9187449.1"/>
    </source>
</evidence>
<gene>
    <name evidence="1" type="ORF">ILEXP_LOCUS58000</name>
</gene>